<organism evidence="5">
    <name type="scientific">Arion vulgaris</name>
    <dbReference type="NCBI Taxonomy" id="1028688"/>
    <lineage>
        <taxon>Eukaryota</taxon>
        <taxon>Metazoa</taxon>
        <taxon>Spiralia</taxon>
        <taxon>Lophotrochozoa</taxon>
        <taxon>Mollusca</taxon>
        <taxon>Gastropoda</taxon>
        <taxon>Heterobranchia</taxon>
        <taxon>Euthyneura</taxon>
        <taxon>Panpulmonata</taxon>
        <taxon>Eupulmonata</taxon>
        <taxon>Stylommatophora</taxon>
        <taxon>Helicina</taxon>
        <taxon>Arionoidea</taxon>
        <taxon>Arionidae</taxon>
        <taxon>Arion</taxon>
    </lineage>
</organism>
<feature type="compositionally biased region" description="Basic and acidic residues" evidence="3">
    <location>
        <begin position="62"/>
        <end position="72"/>
    </location>
</feature>
<feature type="domain" description="PLA2c" evidence="4">
    <location>
        <begin position="1"/>
        <end position="110"/>
    </location>
</feature>
<reference evidence="5" key="1">
    <citation type="submission" date="2014-12" db="EMBL/GenBank/DDBJ databases">
        <title>Insight into the proteome of Arion vulgaris.</title>
        <authorList>
            <person name="Aradska J."/>
            <person name="Bulat T."/>
            <person name="Smidak R."/>
            <person name="Sarate P."/>
            <person name="Gangsoo J."/>
            <person name="Sialana F."/>
            <person name="Bilban M."/>
            <person name="Lubec G."/>
        </authorList>
    </citation>
    <scope>NUCLEOTIDE SEQUENCE</scope>
    <source>
        <tissue evidence="5">Skin</tissue>
    </source>
</reference>
<evidence type="ECO:0000256" key="3">
    <source>
        <dbReference type="SAM" id="MobiDB-lite"/>
    </source>
</evidence>
<protein>
    <recommendedName>
        <fullName evidence="4">PLA2c domain-containing protein</fullName>
    </recommendedName>
</protein>
<dbReference type="GO" id="GO:0005829">
    <property type="term" value="C:cytosol"/>
    <property type="evidence" value="ECO:0007669"/>
    <property type="project" value="TreeGrafter"/>
</dbReference>
<dbReference type="InterPro" id="IPR016035">
    <property type="entry name" value="Acyl_Trfase/lysoPLipase"/>
</dbReference>
<dbReference type="AlphaFoldDB" id="A0A0B6ZV06"/>
<dbReference type="Gene3D" id="3.40.1090.10">
    <property type="entry name" value="Cytosolic phospholipase A2 catalytic domain"/>
    <property type="match status" value="1"/>
</dbReference>
<feature type="non-terminal residue" evidence="5">
    <location>
        <position position="1"/>
    </location>
</feature>
<feature type="non-terminal residue" evidence="5">
    <location>
        <position position="329"/>
    </location>
</feature>
<dbReference type="GO" id="GO:0005509">
    <property type="term" value="F:calcium ion binding"/>
    <property type="evidence" value="ECO:0007669"/>
    <property type="project" value="TreeGrafter"/>
</dbReference>
<dbReference type="Pfam" id="PF01735">
    <property type="entry name" value="PLA2_B"/>
    <property type="match status" value="1"/>
</dbReference>
<dbReference type="EMBL" id="HACG01025327">
    <property type="protein sequence ID" value="CEK72192.1"/>
    <property type="molecule type" value="Transcribed_RNA"/>
</dbReference>
<accession>A0A0B6ZV06</accession>
<keyword evidence="2" id="KW-0443">Lipid metabolism</keyword>
<feature type="compositionally biased region" description="Acidic residues" evidence="3">
    <location>
        <begin position="186"/>
        <end position="195"/>
    </location>
</feature>
<dbReference type="PANTHER" id="PTHR10728:SF40">
    <property type="entry name" value="PATATIN FAMILY PROTEIN"/>
    <property type="match status" value="1"/>
</dbReference>
<gene>
    <name evidence="5" type="primary">ORF81406</name>
</gene>
<evidence type="ECO:0000256" key="2">
    <source>
        <dbReference type="ARBA" id="ARBA00023098"/>
    </source>
</evidence>
<evidence type="ECO:0000259" key="4">
    <source>
        <dbReference type="Pfam" id="PF01735"/>
    </source>
</evidence>
<dbReference type="GO" id="GO:0005544">
    <property type="term" value="F:calcium-dependent phospholipid binding"/>
    <property type="evidence" value="ECO:0007669"/>
    <property type="project" value="TreeGrafter"/>
</dbReference>
<sequence length="329" mass="37515">FMDTELFGSKFFMGKLVKQYKEQPLHFLQGIWGSAFCILFKRLLEDNRRIDPTEILRQEMGEELDEARHDSSSDCSEDDMDSFIMDGKDSMDRKDSMESKDSIDSKDSVDSDSGYAKSIINCSQNSRDGKDVADANTQSLSQNVQHKLNSNTSKDREHWALGEIDRQENTDLHKRNSCDSIAETGNVDEDLDEIETSTPRRTSTHQSSTNELYHDDQISGDSMDQSCGNKKSVIWGPCPTYGKNIESKQRRETYVSGTSMRKSRSGSKSYWKRLLKGIFESNSWELLSTRRGRAAVIHNFMRGLSLEKSFPLSPFTPVEQRVTEGDEFD</sequence>
<evidence type="ECO:0000313" key="5">
    <source>
        <dbReference type="EMBL" id="CEK72192.1"/>
    </source>
</evidence>
<dbReference type="PANTHER" id="PTHR10728">
    <property type="entry name" value="CYTOSOLIC PHOSPHOLIPASE A2"/>
    <property type="match status" value="1"/>
</dbReference>
<feature type="region of interest" description="Disordered" evidence="3">
    <location>
        <begin position="62"/>
        <end position="114"/>
    </location>
</feature>
<feature type="region of interest" description="Disordered" evidence="3">
    <location>
        <begin position="175"/>
        <end position="226"/>
    </location>
</feature>
<proteinExistence type="predicted"/>
<dbReference type="SUPFAM" id="SSF52151">
    <property type="entry name" value="FabD/lysophospholipase-like"/>
    <property type="match status" value="1"/>
</dbReference>
<evidence type="ECO:0000256" key="1">
    <source>
        <dbReference type="ARBA" id="ARBA00022801"/>
    </source>
</evidence>
<dbReference type="GO" id="GO:0047498">
    <property type="term" value="F:calcium-dependent phospholipase A2 activity"/>
    <property type="evidence" value="ECO:0007669"/>
    <property type="project" value="TreeGrafter"/>
</dbReference>
<dbReference type="InterPro" id="IPR002642">
    <property type="entry name" value="LysoPLipase_cat_dom"/>
</dbReference>
<keyword evidence="1" id="KW-0378">Hydrolase</keyword>
<name>A0A0B6ZV06_9EUPU</name>
<feature type="compositionally biased region" description="Polar residues" evidence="3">
    <location>
        <begin position="196"/>
        <end position="211"/>
    </location>
</feature>
<feature type="compositionally biased region" description="Basic and acidic residues" evidence="3">
    <location>
        <begin position="86"/>
        <end position="109"/>
    </location>
</feature>
<dbReference type="GO" id="GO:0046475">
    <property type="term" value="P:glycerophospholipid catabolic process"/>
    <property type="evidence" value="ECO:0007669"/>
    <property type="project" value="TreeGrafter"/>
</dbReference>